<keyword evidence="7 10" id="KW-0472">Membrane</keyword>
<sequence>MQRITKLFTPIAFSLSISLFAQEHVIDSTKNTKLDEVIVTGQIEPQSIKKSVFNVRVISKEDIQRQAANNLGDVLNQYLNIVVRPNSSDGRSSVSMFGLDGQYFKILVDNVPMVSDTGLGNNVDLTQINLDDVEQLEIIEGSMGVTHGANAVSGVINIITKKSTKNKWDITATVQEETIGNEYEPLGKEGRHIQALRAAHEINDNWFFSIGANRNDFQGFKDNRGGKDFTENTSDIEYQRGYSWLPKEQFFTNALIRYQKNGMRLFYRFEYLNEDIDYYNPIVSNEFSEQANSVMRISTDRRYYTDKFYHHLNGVGKLFSTLDYNVSLSYQTQQRELEQFKYYIQTGEEANNETKPYQETDVIYSTGTLSNFFKEKKFDLQFGYEFVNTNGYSSSVTGLFNPTENSQNTDRRLENYDFFGVAEISLSDRFSIRPGYRYSFQSKFDDQWAGSFGMRYLFNHNIEARASYGRSYRTPNYDELYTYFVDANHNVQGNEQLIPETSNSAEASIKKMSFFDSGLKLSNNINFAYMAVNDRIELAVVQTTPMLESKYINISKYQMWNVSTGHQVGYKNLSAKVGFTIAGISRKIDNGLAVSDDKFLTNYQFNANLAYTVPKWKTTFSAFYKLNGKQQQYIESTDASSGDVIYVLQELESFGLLDASVKKTFFDKAFDVTLGARNLLNIVNVRSNIGASDAHTTGSTNNLLGYGRSFFLKLTYNINL</sequence>
<feature type="chain" id="PRO_5027092902" evidence="12">
    <location>
        <begin position="22"/>
        <end position="720"/>
    </location>
</feature>
<dbReference type="InterPro" id="IPR036942">
    <property type="entry name" value="Beta-barrel_TonB_sf"/>
</dbReference>
<dbReference type="InterPro" id="IPR012910">
    <property type="entry name" value="Plug_dom"/>
</dbReference>
<reference evidence="15 16" key="1">
    <citation type="submission" date="2019-12" db="EMBL/GenBank/DDBJ databases">
        <authorList>
            <person name="Sun J.-Q."/>
        </authorList>
    </citation>
    <scope>NUCLEOTIDE SEQUENCE [LARGE SCALE GENOMIC DNA]</scope>
    <source>
        <strain evidence="15 16">JCM 17928</strain>
    </source>
</reference>
<dbReference type="Pfam" id="PF07715">
    <property type="entry name" value="Plug"/>
    <property type="match status" value="1"/>
</dbReference>
<dbReference type="Pfam" id="PF00593">
    <property type="entry name" value="TonB_dep_Rec_b-barrel"/>
    <property type="match status" value="1"/>
</dbReference>
<feature type="signal peptide" evidence="12">
    <location>
        <begin position="1"/>
        <end position="21"/>
    </location>
</feature>
<keyword evidence="4 10" id="KW-0812">Transmembrane</keyword>
<evidence type="ECO:0000256" key="10">
    <source>
        <dbReference type="PROSITE-ProRule" id="PRU01360"/>
    </source>
</evidence>
<evidence type="ECO:0000256" key="6">
    <source>
        <dbReference type="ARBA" id="ARBA00023077"/>
    </source>
</evidence>
<dbReference type="GO" id="GO:0015344">
    <property type="term" value="F:siderophore uptake transmembrane transporter activity"/>
    <property type="evidence" value="ECO:0007669"/>
    <property type="project" value="TreeGrafter"/>
</dbReference>
<evidence type="ECO:0000256" key="11">
    <source>
        <dbReference type="RuleBase" id="RU003357"/>
    </source>
</evidence>
<dbReference type="Proteomes" id="UP000433945">
    <property type="component" value="Unassembled WGS sequence"/>
</dbReference>
<dbReference type="Gene3D" id="2.40.170.20">
    <property type="entry name" value="TonB-dependent receptor, beta-barrel domain"/>
    <property type="match status" value="1"/>
</dbReference>
<evidence type="ECO:0000256" key="5">
    <source>
        <dbReference type="ARBA" id="ARBA00022729"/>
    </source>
</evidence>
<dbReference type="OrthoDB" id="9764669at2"/>
<evidence type="ECO:0000256" key="3">
    <source>
        <dbReference type="ARBA" id="ARBA00022452"/>
    </source>
</evidence>
<keyword evidence="2 10" id="KW-0813">Transport</keyword>
<dbReference type="PANTHER" id="PTHR30069:SF29">
    <property type="entry name" value="HEMOGLOBIN AND HEMOGLOBIN-HAPTOGLOBIN-BINDING PROTEIN 1-RELATED"/>
    <property type="match status" value="1"/>
</dbReference>
<dbReference type="GO" id="GO:0009279">
    <property type="term" value="C:cell outer membrane"/>
    <property type="evidence" value="ECO:0007669"/>
    <property type="project" value="UniProtKB-SubCell"/>
</dbReference>
<evidence type="ECO:0000256" key="9">
    <source>
        <dbReference type="ARBA" id="ARBA00023237"/>
    </source>
</evidence>
<evidence type="ECO:0000256" key="7">
    <source>
        <dbReference type="ARBA" id="ARBA00023136"/>
    </source>
</evidence>
<dbReference type="RefSeq" id="WP_157484475.1">
    <property type="nucleotide sequence ID" value="NZ_WOWP01000062.1"/>
</dbReference>
<dbReference type="AlphaFoldDB" id="A0A6N8HHG0"/>
<dbReference type="SUPFAM" id="SSF56935">
    <property type="entry name" value="Porins"/>
    <property type="match status" value="1"/>
</dbReference>
<evidence type="ECO:0000256" key="8">
    <source>
        <dbReference type="ARBA" id="ARBA00023170"/>
    </source>
</evidence>
<evidence type="ECO:0000256" key="12">
    <source>
        <dbReference type="SAM" id="SignalP"/>
    </source>
</evidence>
<dbReference type="EMBL" id="WOWP01000062">
    <property type="protein sequence ID" value="MUV05189.1"/>
    <property type="molecule type" value="Genomic_DNA"/>
</dbReference>
<dbReference type="PROSITE" id="PS52016">
    <property type="entry name" value="TONB_DEPENDENT_REC_3"/>
    <property type="match status" value="1"/>
</dbReference>
<accession>A0A6N8HHG0</accession>
<evidence type="ECO:0000313" key="15">
    <source>
        <dbReference type="EMBL" id="MUV05189.1"/>
    </source>
</evidence>
<keyword evidence="6 11" id="KW-0798">TonB box</keyword>
<dbReference type="InterPro" id="IPR037066">
    <property type="entry name" value="Plug_dom_sf"/>
</dbReference>
<gene>
    <name evidence="15" type="ORF">GN157_15855</name>
</gene>
<organism evidence="15 16">
    <name type="scientific">Flavobacterium rakeshii</name>
    <dbReference type="NCBI Taxonomy" id="1038845"/>
    <lineage>
        <taxon>Bacteria</taxon>
        <taxon>Pseudomonadati</taxon>
        <taxon>Bacteroidota</taxon>
        <taxon>Flavobacteriia</taxon>
        <taxon>Flavobacteriales</taxon>
        <taxon>Flavobacteriaceae</taxon>
        <taxon>Flavobacterium</taxon>
    </lineage>
</organism>
<evidence type="ECO:0000256" key="1">
    <source>
        <dbReference type="ARBA" id="ARBA00004571"/>
    </source>
</evidence>
<keyword evidence="3 10" id="KW-1134">Transmembrane beta strand</keyword>
<feature type="domain" description="TonB-dependent receptor-like beta-barrel" evidence="13">
    <location>
        <begin position="260"/>
        <end position="679"/>
    </location>
</feature>
<comment type="caution">
    <text evidence="15">The sequence shown here is derived from an EMBL/GenBank/DDBJ whole genome shotgun (WGS) entry which is preliminary data.</text>
</comment>
<dbReference type="GO" id="GO:0044718">
    <property type="term" value="P:siderophore transmembrane transport"/>
    <property type="evidence" value="ECO:0007669"/>
    <property type="project" value="TreeGrafter"/>
</dbReference>
<comment type="subcellular location">
    <subcellularLocation>
        <location evidence="1 10">Cell outer membrane</location>
        <topology evidence="1 10">Multi-pass membrane protein</topology>
    </subcellularLocation>
</comment>
<name>A0A6N8HHG0_9FLAO</name>
<evidence type="ECO:0000256" key="2">
    <source>
        <dbReference type="ARBA" id="ARBA00022448"/>
    </source>
</evidence>
<feature type="domain" description="TonB-dependent receptor plug" evidence="14">
    <location>
        <begin position="49"/>
        <end position="155"/>
    </location>
</feature>
<dbReference type="PANTHER" id="PTHR30069">
    <property type="entry name" value="TONB-DEPENDENT OUTER MEMBRANE RECEPTOR"/>
    <property type="match status" value="1"/>
</dbReference>
<keyword evidence="9 10" id="KW-0998">Cell outer membrane</keyword>
<keyword evidence="8 15" id="KW-0675">Receptor</keyword>
<comment type="similarity">
    <text evidence="10 11">Belongs to the TonB-dependent receptor family.</text>
</comment>
<proteinExistence type="inferred from homology"/>
<evidence type="ECO:0000256" key="4">
    <source>
        <dbReference type="ARBA" id="ARBA00022692"/>
    </source>
</evidence>
<dbReference type="InterPro" id="IPR039426">
    <property type="entry name" value="TonB-dep_rcpt-like"/>
</dbReference>
<protein>
    <submittedName>
        <fullName evidence="15">TonB-dependent receptor</fullName>
    </submittedName>
</protein>
<keyword evidence="16" id="KW-1185">Reference proteome</keyword>
<keyword evidence="5 12" id="KW-0732">Signal</keyword>
<evidence type="ECO:0000313" key="16">
    <source>
        <dbReference type="Proteomes" id="UP000433945"/>
    </source>
</evidence>
<evidence type="ECO:0000259" key="14">
    <source>
        <dbReference type="Pfam" id="PF07715"/>
    </source>
</evidence>
<dbReference type="Gene3D" id="2.170.130.10">
    <property type="entry name" value="TonB-dependent receptor, plug domain"/>
    <property type="match status" value="1"/>
</dbReference>
<evidence type="ECO:0000259" key="13">
    <source>
        <dbReference type="Pfam" id="PF00593"/>
    </source>
</evidence>
<dbReference type="InterPro" id="IPR000531">
    <property type="entry name" value="Beta-barrel_TonB"/>
</dbReference>